<dbReference type="AlphaFoldDB" id="A0A923MYA1"/>
<dbReference type="InterPro" id="IPR041311">
    <property type="entry name" value="LPD29"/>
</dbReference>
<dbReference type="Pfam" id="PF18847">
    <property type="entry name" value="LPD29"/>
    <property type="match status" value="1"/>
</dbReference>
<dbReference type="Proteomes" id="UP000641454">
    <property type="component" value="Unassembled WGS sequence"/>
</dbReference>
<proteinExistence type="predicted"/>
<evidence type="ECO:0000313" key="2">
    <source>
        <dbReference type="EMBL" id="MBC5843274.1"/>
    </source>
</evidence>
<gene>
    <name evidence="2" type="ORF">H8R25_02325</name>
</gene>
<accession>A0A923MYA1</accession>
<reference evidence="2 3" key="1">
    <citation type="submission" date="2020-08" db="EMBL/GenBank/DDBJ databases">
        <title>Description of novel Flavobacterium F-392 isolate.</title>
        <authorList>
            <person name="Saticioglu I.B."/>
            <person name="Duman M."/>
            <person name="Altun S."/>
        </authorList>
    </citation>
    <scope>NUCLEOTIDE SEQUENCE [LARGE SCALE GENOMIC DNA]</scope>
    <source>
        <strain evidence="2 3">F-392</strain>
    </source>
</reference>
<evidence type="ECO:0000313" key="3">
    <source>
        <dbReference type="Proteomes" id="UP000641454"/>
    </source>
</evidence>
<name>A0A923MYA1_9FLAO</name>
<dbReference type="EMBL" id="JACRUL010000003">
    <property type="protein sequence ID" value="MBC5843274.1"/>
    <property type="molecule type" value="Genomic_DNA"/>
</dbReference>
<organism evidence="2 3">
    <name type="scientific">Flavobacterium muglaense</name>
    <dbReference type="NCBI Taxonomy" id="2764716"/>
    <lineage>
        <taxon>Bacteria</taxon>
        <taxon>Pseudomonadati</taxon>
        <taxon>Bacteroidota</taxon>
        <taxon>Flavobacteriia</taxon>
        <taxon>Flavobacteriales</taxon>
        <taxon>Flavobacteriaceae</taxon>
        <taxon>Flavobacterium</taxon>
    </lineage>
</organism>
<evidence type="ECO:0000259" key="1">
    <source>
        <dbReference type="Pfam" id="PF18847"/>
    </source>
</evidence>
<protein>
    <recommendedName>
        <fullName evidence="1">Large polyvalent protein associated domain-containing protein</fullName>
    </recommendedName>
</protein>
<feature type="domain" description="Large polyvalent protein associated" evidence="1">
    <location>
        <begin position="4"/>
        <end position="75"/>
    </location>
</feature>
<sequence length="123" mass="14099">MAYITSESVKEIRNNLKVLFPAKQGWKFSVTRQHYSNVRCEILTAPVELRLDTTRTNESVNNFWIESRYDGNNDAATAILKSINDILNLNNYDNSDAQTDYFDCGHYVTLTIGAWDKPFQVVA</sequence>
<dbReference type="RefSeq" id="WP_187016970.1">
    <property type="nucleotide sequence ID" value="NZ_JACRUK010000003.1"/>
</dbReference>
<comment type="caution">
    <text evidence="2">The sequence shown here is derived from an EMBL/GenBank/DDBJ whole genome shotgun (WGS) entry which is preliminary data.</text>
</comment>
<keyword evidence="3" id="KW-1185">Reference proteome</keyword>